<organism evidence="2 3">
    <name type="scientific">Pythium insidiosum</name>
    <name type="common">Pythiosis disease agent</name>
    <dbReference type="NCBI Taxonomy" id="114742"/>
    <lineage>
        <taxon>Eukaryota</taxon>
        <taxon>Sar</taxon>
        <taxon>Stramenopiles</taxon>
        <taxon>Oomycota</taxon>
        <taxon>Peronosporomycetes</taxon>
        <taxon>Pythiales</taxon>
        <taxon>Pythiaceae</taxon>
        <taxon>Pythium</taxon>
    </lineage>
</organism>
<evidence type="ECO:0000313" key="2">
    <source>
        <dbReference type="EMBL" id="KAJ0389982.1"/>
    </source>
</evidence>
<dbReference type="Proteomes" id="UP001209570">
    <property type="component" value="Unassembled WGS sequence"/>
</dbReference>
<dbReference type="EMBL" id="JAKCXM010002791">
    <property type="protein sequence ID" value="KAJ0389982.1"/>
    <property type="molecule type" value="Genomic_DNA"/>
</dbReference>
<evidence type="ECO:0000313" key="3">
    <source>
        <dbReference type="Proteomes" id="UP001209570"/>
    </source>
</evidence>
<dbReference type="AlphaFoldDB" id="A0AAD5Q498"/>
<name>A0AAD5Q498_PYTIN</name>
<gene>
    <name evidence="1" type="ORF">P43SY_010764</name>
    <name evidence="2" type="ORF">P43SY_011588</name>
</gene>
<keyword evidence="3" id="KW-1185">Reference proteome</keyword>
<protein>
    <submittedName>
        <fullName evidence="2">Uncharacterized protein</fullName>
    </submittedName>
</protein>
<comment type="caution">
    <text evidence="2">The sequence shown here is derived from an EMBL/GenBank/DDBJ whole genome shotgun (WGS) entry which is preliminary data.</text>
</comment>
<accession>A0AAD5Q498</accession>
<reference evidence="2" key="1">
    <citation type="submission" date="2021-12" db="EMBL/GenBank/DDBJ databases">
        <title>Prjna785345.</title>
        <authorList>
            <person name="Rujirawat T."/>
            <person name="Krajaejun T."/>
        </authorList>
    </citation>
    <scope>NUCLEOTIDE SEQUENCE</scope>
    <source>
        <strain evidence="2">Pi057C3</strain>
    </source>
</reference>
<dbReference type="EMBL" id="JAKCXM010002825">
    <property type="protein sequence ID" value="KAJ0389954.1"/>
    <property type="molecule type" value="Genomic_DNA"/>
</dbReference>
<sequence>MNELVDNDSGVLVGRPREWWWQTKGDLFMPLAHVEIEDIEQGVERILLMSIDERKRLGRRARVRYLEDRTYFMNAMAALEASICQDEIHIDKLEPYLY</sequence>
<evidence type="ECO:0000313" key="1">
    <source>
        <dbReference type="EMBL" id="KAJ0389954.1"/>
    </source>
</evidence>
<proteinExistence type="predicted"/>